<accession>A0A1I0TDA3</accession>
<dbReference type="Proteomes" id="UP000182054">
    <property type="component" value="Unassembled WGS sequence"/>
</dbReference>
<dbReference type="Pfam" id="PF06224">
    <property type="entry name" value="AlkZ-like"/>
    <property type="match status" value="1"/>
</dbReference>
<evidence type="ECO:0000313" key="1">
    <source>
        <dbReference type="EMBL" id="SFA49768.1"/>
    </source>
</evidence>
<dbReference type="AlphaFoldDB" id="A0A1I0TDA3"/>
<dbReference type="PANTHER" id="PTHR30528">
    <property type="entry name" value="CYTOPLASMIC PROTEIN"/>
    <property type="match status" value="1"/>
</dbReference>
<dbReference type="OrthoDB" id="9787207at2"/>
<dbReference type="RefSeq" id="WP_068365447.1">
    <property type="nucleotide sequence ID" value="NZ_FOJN01000005.1"/>
</dbReference>
<evidence type="ECO:0008006" key="3">
    <source>
        <dbReference type="Google" id="ProtNLM"/>
    </source>
</evidence>
<sequence>MRELPAATARRIAVAAQGFGRLKPTSSGRRAVSSVLATTRLLQIDSVAAAVRAHYAPVFSRVGSYDRAALDRAAWSDTARSPRLMVEYWAHEAAFVPVEDWPLLRWRMDRYIHGRWGGARDVAERHPRLVDDVLDAIRDGGPATARELEVALDRRRPGPKGPWWDHSDVKVVCEQLFASGVLTVPRRTKFARVYDLTERVLPPDVASHRIPEDDAVRRLVEQSAAAMGVATAADLRDYYRLSAAQTSRALAELVEAGRVVPTTVAGWKDPAYLHVDVRRPRTVDAAALLCPFDPLIFGRARTERVFDFHYRIEIYTPEAQRRYGYYVFPFLLGDELVARVDLRVDRAAGLLTVPGAFSEDSVDAQGRRGEVAAALAGSVRAMAEWLDVDVAVGERGDLAGDLRVAVS</sequence>
<protein>
    <recommendedName>
        <fullName evidence="3">Winged helix-turn-helix domain-containing protein</fullName>
    </recommendedName>
</protein>
<dbReference type="GeneID" id="85485719"/>
<name>A0A1I0TDA3_9NOCA</name>
<proteinExistence type="predicted"/>
<dbReference type="EMBL" id="FOJN01000005">
    <property type="protein sequence ID" value="SFA49768.1"/>
    <property type="molecule type" value="Genomic_DNA"/>
</dbReference>
<reference evidence="1 2" key="1">
    <citation type="submission" date="2016-10" db="EMBL/GenBank/DDBJ databases">
        <authorList>
            <person name="de Groot N.N."/>
        </authorList>
    </citation>
    <scope>NUCLEOTIDE SEQUENCE [LARGE SCALE GENOMIC DNA]</scope>
    <source>
        <strain evidence="1 2">DSM 44908</strain>
    </source>
</reference>
<dbReference type="InterPro" id="IPR009351">
    <property type="entry name" value="AlkZ-like"/>
</dbReference>
<gene>
    <name evidence="1" type="ORF">SAMN05444374_105270</name>
</gene>
<dbReference type="PANTHER" id="PTHR30528:SF0">
    <property type="entry name" value="CYTOPLASMIC PROTEIN"/>
    <property type="match status" value="1"/>
</dbReference>
<organism evidence="1 2">
    <name type="scientific">Rhodococcoides kroppenstedtii</name>
    <dbReference type="NCBI Taxonomy" id="293050"/>
    <lineage>
        <taxon>Bacteria</taxon>
        <taxon>Bacillati</taxon>
        <taxon>Actinomycetota</taxon>
        <taxon>Actinomycetes</taxon>
        <taxon>Mycobacteriales</taxon>
        <taxon>Nocardiaceae</taxon>
        <taxon>Rhodococcoides</taxon>
    </lineage>
</organism>
<evidence type="ECO:0000313" key="2">
    <source>
        <dbReference type="Proteomes" id="UP000182054"/>
    </source>
</evidence>